<gene>
    <name evidence="2" type="ORF">J2S69_000444</name>
    <name evidence="1" type="ORF">O2L01_19215</name>
</gene>
<evidence type="ECO:0008006" key="5">
    <source>
        <dbReference type="Google" id="ProtNLM"/>
    </source>
</evidence>
<dbReference type="Proteomes" id="UP001145799">
    <property type="component" value="Unassembled WGS sequence"/>
</dbReference>
<organism evidence="1 3">
    <name type="scientific">Glycomyces lechevalierae</name>
    <dbReference type="NCBI Taxonomy" id="256034"/>
    <lineage>
        <taxon>Bacteria</taxon>
        <taxon>Bacillati</taxon>
        <taxon>Actinomycetota</taxon>
        <taxon>Actinomycetes</taxon>
        <taxon>Glycomycetales</taxon>
        <taxon>Glycomycetaceae</taxon>
        <taxon>Glycomyces</taxon>
    </lineage>
</organism>
<dbReference type="EMBL" id="JAVDYD010000001">
    <property type="protein sequence ID" value="MDR7336725.1"/>
    <property type="molecule type" value="Genomic_DNA"/>
</dbReference>
<keyword evidence="4" id="KW-1185">Reference proteome</keyword>
<accession>A0A9X3SWG2</accession>
<dbReference type="RefSeq" id="WP_310283637.1">
    <property type="nucleotide sequence ID" value="NZ_BAAAOM010000002.1"/>
</dbReference>
<proteinExistence type="predicted"/>
<comment type="caution">
    <text evidence="1">The sequence shown here is derived from an EMBL/GenBank/DDBJ whole genome shotgun (WGS) entry which is preliminary data.</text>
</comment>
<reference evidence="1" key="1">
    <citation type="submission" date="2022-12" db="EMBL/GenBank/DDBJ databases">
        <title>Gycomyces niveus sp.nov., a novel actinomycete isolated from soil in Shouguang.</title>
        <authorList>
            <person name="Yang X."/>
        </authorList>
    </citation>
    <scope>NUCLEOTIDE SEQUENCE</scope>
    <source>
        <strain evidence="1">DSM 44724</strain>
    </source>
</reference>
<evidence type="ECO:0000313" key="1">
    <source>
        <dbReference type="EMBL" id="MDA1387134.1"/>
    </source>
</evidence>
<evidence type="ECO:0000313" key="3">
    <source>
        <dbReference type="Proteomes" id="UP001145799"/>
    </source>
</evidence>
<dbReference type="AlphaFoldDB" id="A0A9X3SWG2"/>
<dbReference type="Proteomes" id="UP001183604">
    <property type="component" value="Unassembled WGS sequence"/>
</dbReference>
<evidence type="ECO:0000313" key="2">
    <source>
        <dbReference type="EMBL" id="MDR7336725.1"/>
    </source>
</evidence>
<dbReference type="EMBL" id="JAPZVQ010000013">
    <property type="protein sequence ID" value="MDA1387134.1"/>
    <property type="molecule type" value="Genomic_DNA"/>
</dbReference>
<reference evidence="2 4" key="2">
    <citation type="submission" date="2023-07" db="EMBL/GenBank/DDBJ databases">
        <title>Sequencing the genomes of 1000 actinobacteria strains.</title>
        <authorList>
            <person name="Klenk H.-P."/>
        </authorList>
    </citation>
    <scope>NUCLEOTIDE SEQUENCE [LARGE SCALE GENOMIC DNA]</scope>
    <source>
        <strain evidence="2 4">DSM 44724</strain>
    </source>
</reference>
<protein>
    <recommendedName>
        <fullName evidence="5">Helix-turn-helix domain of resolvase</fullName>
    </recommendedName>
</protein>
<sequence>MDLSTAYYNSSPQVTAVLARIRDIISATAAGERHQSGPQVSELAAASRNGQPRAIRDRLDLDDFQRLLTAARAGCCKKELAAAYGISRRSIYRLLAA</sequence>
<evidence type="ECO:0000313" key="4">
    <source>
        <dbReference type="Proteomes" id="UP001183604"/>
    </source>
</evidence>
<name>A0A9X3SWG2_9ACTN</name>